<evidence type="ECO:0000313" key="1">
    <source>
        <dbReference type="EMBL" id="CAC5358571.1"/>
    </source>
</evidence>
<accession>A0A6J7ZZ47</accession>
<sequence length="210" mass="23901">MSKPSGMTNNIAEGMNTVIKGINEWKEVTIYSAVLSFHYLQVYYCHELLRGLCGTGDYYIDIFLNQLIHLRSSTEDDNVETNVTAEKNVGWALKQDRSSAAILLGATSYLSDVFQADLYFLSYYFHVQICDYSMIQDTDEDKDEGSSPAVTREAIKTGFDSLLRRRSTNAISTTPFVQSKPPYQTSFTDNCQKVQKLRIENQSHHFRSTN</sequence>
<reference evidence="1 2" key="1">
    <citation type="submission" date="2020-06" db="EMBL/GenBank/DDBJ databases">
        <authorList>
            <person name="Li R."/>
            <person name="Bekaert M."/>
        </authorList>
    </citation>
    <scope>NUCLEOTIDE SEQUENCE [LARGE SCALE GENOMIC DNA]</scope>
    <source>
        <strain evidence="2">wild</strain>
    </source>
</reference>
<proteinExistence type="predicted"/>
<name>A0A6J7ZZ47_MYTCO</name>
<gene>
    <name evidence="1" type="ORF">MCOR_1773</name>
</gene>
<keyword evidence="2" id="KW-1185">Reference proteome</keyword>
<protein>
    <submittedName>
        <fullName evidence="1">Uncharacterized protein</fullName>
    </submittedName>
</protein>
<dbReference type="EMBL" id="CACVKT020000365">
    <property type="protein sequence ID" value="CAC5358571.1"/>
    <property type="molecule type" value="Genomic_DNA"/>
</dbReference>
<evidence type="ECO:0000313" key="2">
    <source>
        <dbReference type="Proteomes" id="UP000507470"/>
    </source>
</evidence>
<dbReference type="Proteomes" id="UP000507470">
    <property type="component" value="Unassembled WGS sequence"/>
</dbReference>
<organism evidence="1 2">
    <name type="scientific">Mytilus coruscus</name>
    <name type="common">Sea mussel</name>
    <dbReference type="NCBI Taxonomy" id="42192"/>
    <lineage>
        <taxon>Eukaryota</taxon>
        <taxon>Metazoa</taxon>
        <taxon>Spiralia</taxon>
        <taxon>Lophotrochozoa</taxon>
        <taxon>Mollusca</taxon>
        <taxon>Bivalvia</taxon>
        <taxon>Autobranchia</taxon>
        <taxon>Pteriomorphia</taxon>
        <taxon>Mytilida</taxon>
        <taxon>Mytiloidea</taxon>
        <taxon>Mytilidae</taxon>
        <taxon>Mytilinae</taxon>
        <taxon>Mytilus</taxon>
    </lineage>
</organism>
<dbReference type="AlphaFoldDB" id="A0A6J7ZZ47"/>